<gene>
    <name evidence="2" type="ORF">QN277_020916</name>
</gene>
<dbReference type="Proteomes" id="UP001293593">
    <property type="component" value="Unassembled WGS sequence"/>
</dbReference>
<evidence type="ECO:0000313" key="2">
    <source>
        <dbReference type="EMBL" id="KAK4272348.1"/>
    </source>
</evidence>
<evidence type="ECO:0000256" key="1">
    <source>
        <dbReference type="SAM" id="MobiDB-lite"/>
    </source>
</evidence>
<protein>
    <submittedName>
        <fullName evidence="2">Uncharacterized protein</fullName>
    </submittedName>
</protein>
<accession>A0AAE1MSJ8</accession>
<reference evidence="2" key="1">
    <citation type="submission" date="2023-10" db="EMBL/GenBank/DDBJ databases">
        <title>Chromosome-level genome of the transformable northern wattle, Acacia crassicarpa.</title>
        <authorList>
            <person name="Massaro I."/>
            <person name="Sinha N.R."/>
            <person name="Poethig S."/>
            <person name="Leichty A.R."/>
        </authorList>
    </citation>
    <scope>NUCLEOTIDE SEQUENCE</scope>
    <source>
        <strain evidence="2">Acra3RX</strain>
        <tissue evidence="2">Leaf</tissue>
    </source>
</reference>
<feature type="region of interest" description="Disordered" evidence="1">
    <location>
        <begin position="26"/>
        <end position="59"/>
    </location>
</feature>
<proteinExistence type="predicted"/>
<dbReference type="AlphaFoldDB" id="A0AAE1MSJ8"/>
<evidence type="ECO:0000313" key="3">
    <source>
        <dbReference type="Proteomes" id="UP001293593"/>
    </source>
</evidence>
<comment type="caution">
    <text evidence="2">The sequence shown here is derived from an EMBL/GenBank/DDBJ whole genome shotgun (WGS) entry which is preliminary data.</text>
</comment>
<sequence length="76" mass="8193">MASLILLFSEIVRNHELDAASLLAAYPPPSSSASSCSAAEKSLRNQNQDRKSHGSGDALKVENPLESRICVDLVWP</sequence>
<dbReference type="EMBL" id="JAWXYG010000005">
    <property type="protein sequence ID" value="KAK4272348.1"/>
    <property type="molecule type" value="Genomic_DNA"/>
</dbReference>
<feature type="compositionally biased region" description="Low complexity" evidence="1">
    <location>
        <begin position="26"/>
        <end position="39"/>
    </location>
</feature>
<keyword evidence="3" id="KW-1185">Reference proteome</keyword>
<organism evidence="2 3">
    <name type="scientific">Acacia crassicarpa</name>
    <name type="common">northern wattle</name>
    <dbReference type="NCBI Taxonomy" id="499986"/>
    <lineage>
        <taxon>Eukaryota</taxon>
        <taxon>Viridiplantae</taxon>
        <taxon>Streptophyta</taxon>
        <taxon>Embryophyta</taxon>
        <taxon>Tracheophyta</taxon>
        <taxon>Spermatophyta</taxon>
        <taxon>Magnoliopsida</taxon>
        <taxon>eudicotyledons</taxon>
        <taxon>Gunneridae</taxon>
        <taxon>Pentapetalae</taxon>
        <taxon>rosids</taxon>
        <taxon>fabids</taxon>
        <taxon>Fabales</taxon>
        <taxon>Fabaceae</taxon>
        <taxon>Caesalpinioideae</taxon>
        <taxon>mimosoid clade</taxon>
        <taxon>Acacieae</taxon>
        <taxon>Acacia</taxon>
    </lineage>
</organism>
<feature type="compositionally biased region" description="Basic and acidic residues" evidence="1">
    <location>
        <begin position="41"/>
        <end position="59"/>
    </location>
</feature>
<name>A0AAE1MSJ8_9FABA</name>